<keyword evidence="1" id="KW-1133">Transmembrane helix</keyword>
<feature type="transmembrane region" description="Helical" evidence="1">
    <location>
        <begin position="103"/>
        <end position="121"/>
    </location>
</feature>
<feature type="transmembrane region" description="Helical" evidence="1">
    <location>
        <begin position="219"/>
        <end position="241"/>
    </location>
</feature>
<dbReference type="EMBL" id="CAESAO010000203">
    <property type="protein sequence ID" value="CAB4347256.1"/>
    <property type="molecule type" value="Genomic_DNA"/>
</dbReference>
<dbReference type="PANTHER" id="PTHR40761:SF1">
    <property type="entry name" value="CONSERVED INTEGRAL MEMBRANE ALANINE VALINE AND LEUCINE RICH PROTEIN-RELATED"/>
    <property type="match status" value="1"/>
</dbReference>
<dbReference type="PROSITE" id="PS51257">
    <property type="entry name" value="PROKAR_LIPOPROTEIN"/>
    <property type="match status" value="1"/>
</dbReference>
<reference evidence="2" key="1">
    <citation type="submission" date="2020-05" db="EMBL/GenBank/DDBJ databases">
        <authorList>
            <person name="Chiriac C."/>
            <person name="Salcher M."/>
            <person name="Ghai R."/>
            <person name="Kavagutti S V."/>
        </authorList>
    </citation>
    <scope>NUCLEOTIDE SEQUENCE</scope>
</reference>
<evidence type="ECO:0000313" key="2">
    <source>
        <dbReference type="EMBL" id="CAB4347256.1"/>
    </source>
</evidence>
<gene>
    <name evidence="2" type="ORF">UFOPK3522_01625</name>
</gene>
<keyword evidence="1" id="KW-0472">Membrane</keyword>
<accession>A0A6J6A183</accession>
<dbReference type="PANTHER" id="PTHR40761">
    <property type="entry name" value="CONSERVED INTEGRAL MEMBRANE ALANINE VALINE AND LEUCINE RICH PROTEIN-RELATED"/>
    <property type="match status" value="1"/>
</dbReference>
<feature type="transmembrane region" description="Helical" evidence="1">
    <location>
        <begin position="67"/>
        <end position="91"/>
    </location>
</feature>
<sequence>MRDIIIGILLAAGASACFNLATVVQAGETRKVENHDTASLALLGQLVKRKRWLAGVAVQLLAVPLQLAALTIAPLAVVQPADATGLVVLLIAGQRMLGEKVGWHEIASVGAIFIGVLGVALSGPEHSPDNAGTLSLVLVLGPLTLLALTPYLLRRKIPSGVMVVAAGTAFALTAFLMKIIADSLLASAWISLLLWGAAAGLIAVLGLNSEQGALQVRTVARVAPIIFVIELGLPIVLAPIIGGEHWPTDMAMAALLLGSLLLTIAGAFALMRSGPVNAVLEAEHAAEAEPASQLT</sequence>
<feature type="transmembrane region" description="Helical" evidence="1">
    <location>
        <begin position="133"/>
        <end position="153"/>
    </location>
</feature>
<feature type="transmembrane region" description="Helical" evidence="1">
    <location>
        <begin position="186"/>
        <end position="207"/>
    </location>
</feature>
<dbReference type="Gene3D" id="1.10.3730.20">
    <property type="match status" value="1"/>
</dbReference>
<dbReference type="InterPro" id="IPR037185">
    <property type="entry name" value="EmrE-like"/>
</dbReference>
<evidence type="ECO:0000256" key="1">
    <source>
        <dbReference type="SAM" id="Phobius"/>
    </source>
</evidence>
<proteinExistence type="predicted"/>
<organism evidence="2">
    <name type="scientific">freshwater metagenome</name>
    <dbReference type="NCBI Taxonomy" id="449393"/>
    <lineage>
        <taxon>unclassified sequences</taxon>
        <taxon>metagenomes</taxon>
        <taxon>ecological metagenomes</taxon>
    </lineage>
</organism>
<keyword evidence="1" id="KW-0812">Transmembrane</keyword>
<feature type="transmembrane region" description="Helical" evidence="1">
    <location>
        <begin position="160"/>
        <end position="180"/>
    </location>
</feature>
<feature type="transmembrane region" description="Helical" evidence="1">
    <location>
        <begin position="253"/>
        <end position="271"/>
    </location>
</feature>
<dbReference type="AlphaFoldDB" id="A0A6J6A183"/>
<dbReference type="SUPFAM" id="SSF103481">
    <property type="entry name" value="Multidrug resistance efflux transporter EmrE"/>
    <property type="match status" value="1"/>
</dbReference>
<protein>
    <submittedName>
        <fullName evidence="2">Unannotated protein</fullName>
    </submittedName>
</protein>
<name>A0A6J6A183_9ZZZZ</name>